<evidence type="ECO:0000313" key="9">
    <source>
        <dbReference type="EMBL" id="NUU61845.1"/>
    </source>
</evidence>
<evidence type="ECO:0000256" key="1">
    <source>
        <dbReference type="ARBA" id="ARBA00004651"/>
    </source>
</evidence>
<dbReference type="SUPFAM" id="SSF161098">
    <property type="entry name" value="MetI-like"/>
    <property type="match status" value="1"/>
</dbReference>
<feature type="transmembrane region" description="Helical" evidence="7">
    <location>
        <begin position="20"/>
        <end position="38"/>
    </location>
</feature>
<accession>A0A850ELF5</accession>
<dbReference type="Proteomes" id="UP000564806">
    <property type="component" value="Unassembled WGS sequence"/>
</dbReference>
<feature type="domain" description="ABC transmembrane type-1" evidence="8">
    <location>
        <begin position="79"/>
        <end position="290"/>
    </location>
</feature>
<feature type="transmembrane region" description="Helical" evidence="7">
    <location>
        <begin position="224"/>
        <end position="246"/>
    </location>
</feature>
<dbReference type="GO" id="GO:0055085">
    <property type="term" value="P:transmembrane transport"/>
    <property type="evidence" value="ECO:0007669"/>
    <property type="project" value="InterPro"/>
</dbReference>
<keyword evidence="3" id="KW-1003">Cell membrane</keyword>
<dbReference type="PANTHER" id="PTHR43227">
    <property type="entry name" value="BLL4140 PROTEIN"/>
    <property type="match status" value="1"/>
</dbReference>
<comment type="caution">
    <text evidence="9">The sequence shown here is derived from an EMBL/GenBank/DDBJ whole genome shotgun (WGS) entry which is preliminary data.</text>
</comment>
<feature type="transmembrane region" description="Helical" evidence="7">
    <location>
        <begin position="266"/>
        <end position="289"/>
    </location>
</feature>
<feature type="transmembrane region" description="Helical" evidence="7">
    <location>
        <begin position="112"/>
        <end position="132"/>
    </location>
</feature>
<evidence type="ECO:0000256" key="2">
    <source>
        <dbReference type="ARBA" id="ARBA00022448"/>
    </source>
</evidence>
<dbReference type="PANTHER" id="PTHR43227:SF3">
    <property type="entry name" value="BINDING-PROTEIN-DEPENDENT TRANSPORT SYSTEMS INNER MEMBRANE COMPONENT"/>
    <property type="match status" value="1"/>
</dbReference>
<organism evidence="9 10">
    <name type="scientific">Paenibacillus agri</name>
    <dbReference type="NCBI Taxonomy" id="2744309"/>
    <lineage>
        <taxon>Bacteria</taxon>
        <taxon>Bacillati</taxon>
        <taxon>Bacillota</taxon>
        <taxon>Bacilli</taxon>
        <taxon>Bacillales</taxon>
        <taxon>Paenibacillaceae</taxon>
        <taxon>Paenibacillus</taxon>
    </lineage>
</organism>
<feature type="transmembrane region" description="Helical" evidence="7">
    <location>
        <begin position="185"/>
        <end position="203"/>
    </location>
</feature>
<keyword evidence="6 7" id="KW-0472">Membrane</keyword>
<evidence type="ECO:0000256" key="5">
    <source>
        <dbReference type="ARBA" id="ARBA00022989"/>
    </source>
</evidence>
<comment type="similarity">
    <text evidence="7">Belongs to the binding-protein-dependent transport system permease family.</text>
</comment>
<evidence type="ECO:0000256" key="3">
    <source>
        <dbReference type="ARBA" id="ARBA00022475"/>
    </source>
</evidence>
<dbReference type="Gene3D" id="1.10.3720.10">
    <property type="entry name" value="MetI-like"/>
    <property type="match status" value="1"/>
</dbReference>
<keyword evidence="4 7" id="KW-0812">Transmembrane</keyword>
<dbReference type="InterPro" id="IPR050809">
    <property type="entry name" value="UgpAE/MalFG_permease"/>
</dbReference>
<dbReference type="EMBL" id="JABWCS010000211">
    <property type="protein sequence ID" value="NUU61845.1"/>
    <property type="molecule type" value="Genomic_DNA"/>
</dbReference>
<dbReference type="RefSeq" id="WP_175372340.1">
    <property type="nucleotide sequence ID" value="NZ_JABWCS010000211.1"/>
</dbReference>
<dbReference type="CDD" id="cd06261">
    <property type="entry name" value="TM_PBP2"/>
    <property type="match status" value="1"/>
</dbReference>
<evidence type="ECO:0000259" key="8">
    <source>
        <dbReference type="PROSITE" id="PS50928"/>
    </source>
</evidence>
<name>A0A850ELF5_9BACL</name>
<evidence type="ECO:0000256" key="4">
    <source>
        <dbReference type="ARBA" id="ARBA00022692"/>
    </source>
</evidence>
<dbReference type="InterPro" id="IPR000515">
    <property type="entry name" value="MetI-like"/>
</dbReference>
<keyword evidence="2 7" id="KW-0813">Transport</keyword>
<sequence>MKQPRVGLTLHQRQKYKGVWFILPWFAGFLLLFLVPLINSLRYSFSTLKVNDNGFSIQSVGWANFKNALFQDEHYVRTLTESMANMAINVPLIVIFSLFAAVLLNQKFKGRGLVRAIFFLPVILASGVIAAVENGDYTQGIIKSASQTSSGEFALFRNLELAKLLLNSGVNYQIVQYLVGAVNRIYQIITASGVQILIFVAGLQSISGSLYEASKIEGATGYESFWKITFPMISPLILTNVVYSIIDNLLTSPTTQQIRDTAFKSYQFGLSAAMAWIYFVVISLFLWLITMLISRKVFYHD</sequence>
<keyword evidence="5 7" id="KW-1133">Transmembrane helix</keyword>
<dbReference type="GO" id="GO:0005886">
    <property type="term" value="C:plasma membrane"/>
    <property type="evidence" value="ECO:0007669"/>
    <property type="project" value="UniProtKB-SubCell"/>
</dbReference>
<reference evidence="9" key="1">
    <citation type="submission" date="2020-06" db="EMBL/GenBank/DDBJ databases">
        <title>Paenibacillus sp. nov., isolated from soil.</title>
        <authorList>
            <person name="Seo Y.L."/>
        </authorList>
    </citation>
    <scope>NUCLEOTIDE SEQUENCE [LARGE SCALE GENOMIC DNA]</scope>
    <source>
        <strain evidence="9">JW14</strain>
    </source>
</reference>
<evidence type="ECO:0000256" key="7">
    <source>
        <dbReference type="RuleBase" id="RU363032"/>
    </source>
</evidence>
<evidence type="ECO:0000256" key="6">
    <source>
        <dbReference type="ARBA" id="ARBA00023136"/>
    </source>
</evidence>
<dbReference type="Pfam" id="PF00528">
    <property type="entry name" value="BPD_transp_1"/>
    <property type="match status" value="1"/>
</dbReference>
<feature type="transmembrane region" description="Helical" evidence="7">
    <location>
        <begin position="86"/>
        <end position="105"/>
    </location>
</feature>
<proteinExistence type="inferred from homology"/>
<dbReference type="PROSITE" id="PS50928">
    <property type="entry name" value="ABC_TM1"/>
    <property type="match status" value="1"/>
</dbReference>
<comment type="subcellular location">
    <subcellularLocation>
        <location evidence="1 7">Cell membrane</location>
        <topology evidence="1 7">Multi-pass membrane protein</topology>
    </subcellularLocation>
</comment>
<keyword evidence="10" id="KW-1185">Reference proteome</keyword>
<protein>
    <submittedName>
        <fullName evidence="9">Sugar ABC transporter permease</fullName>
    </submittedName>
</protein>
<evidence type="ECO:0000313" key="10">
    <source>
        <dbReference type="Proteomes" id="UP000564806"/>
    </source>
</evidence>
<gene>
    <name evidence="9" type="ORF">HPT30_15985</name>
</gene>
<dbReference type="InterPro" id="IPR035906">
    <property type="entry name" value="MetI-like_sf"/>
</dbReference>
<dbReference type="AlphaFoldDB" id="A0A850ELF5"/>